<dbReference type="PANTHER" id="PTHR39434:SF1">
    <property type="entry name" value="VOC DOMAIN-CONTAINING PROTEIN"/>
    <property type="match status" value="1"/>
</dbReference>
<evidence type="ECO:0000313" key="3">
    <source>
        <dbReference type="Proteomes" id="UP000681315"/>
    </source>
</evidence>
<dbReference type="RefSeq" id="WP_208233616.1">
    <property type="nucleotide sequence ID" value="NZ_JAGEVG010000009.1"/>
</dbReference>
<keyword evidence="3" id="KW-1185">Reference proteome</keyword>
<proteinExistence type="predicted"/>
<dbReference type="CDD" id="cd08357">
    <property type="entry name" value="VOC_like"/>
    <property type="match status" value="1"/>
</dbReference>
<dbReference type="PANTHER" id="PTHR39434">
    <property type="match status" value="1"/>
</dbReference>
<dbReference type="EMBL" id="JAGEVG010000009">
    <property type="protein sequence ID" value="MBO3098485.1"/>
    <property type="molecule type" value="Genomic_DNA"/>
</dbReference>
<dbReference type="SUPFAM" id="SSF54593">
    <property type="entry name" value="Glyoxalase/Bleomycin resistance protein/Dihydroxybiphenyl dioxygenase"/>
    <property type="match status" value="1"/>
</dbReference>
<dbReference type="InterPro" id="IPR029068">
    <property type="entry name" value="Glyas_Bleomycin-R_OHBP_Dase"/>
</dbReference>
<accession>A0ABS3SS05</accession>
<dbReference type="Pfam" id="PF00903">
    <property type="entry name" value="Glyoxalase"/>
    <property type="match status" value="1"/>
</dbReference>
<evidence type="ECO:0000313" key="2">
    <source>
        <dbReference type="EMBL" id="MBO3098485.1"/>
    </source>
</evidence>
<dbReference type="InterPro" id="IPR004360">
    <property type="entry name" value="Glyas_Fos-R_dOase_dom"/>
</dbReference>
<feature type="domain" description="VOC" evidence="1">
    <location>
        <begin position="6"/>
        <end position="132"/>
    </location>
</feature>
<comment type="caution">
    <text evidence="2">The sequence shown here is derived from an EMBL/GenBank/DDBJ whole genome shotgun (WGS) entry which is preliminary data.</text>
</comment>
<sequence length="141" mass="16241">MSTSLSPFHIAIPVHNLEECRVFYRDVLNCEEGRSSDYWVDFNFFGHQLVIHYKPKSTEESHSNSVDGKNVPVPHYGVVLPWQSFQDFAKHLTTKGIEFVIEPYIRFEGQVGEQATMFFMDPSGNALEFKAFKDMGQLFAK</sequence>
<dbReference type="PROSITE" id="PS51819">
    <property type="entry name" value="VOC"/>
    <property type="match status" value="1"/>
</dbReference>
<organism evidence="2 3">
    <name type="scientific">Gelidibacter pelagius</name>
    <dbReference type="NCBI Taxonomy" id="2819985"/>
    <lineage>
        <taxon>Bacteria</taxon>
        <taxon>Pseudomonadati</taxon>
        <taxon>Bacteroidota</taxon>
        <taxon>Flavobacteriia</taxon>
        <taxon>Flavobacteriales</taxon>
        <taxon>Flavobacteriaceae</taxon>
        <taxon>Gelidibacter</taxon>
    </lineage>
</organism>
<protein>
    <submittedName>
        <fullName evidence="2">VOC family protein</fullName>
    </submittedName>
</protein>
<gene>
    <name evidence="2" type="ORF">J4051_09410</name>
</gene>
<name>A0ABS3SS05_9FLAO</name>
<dbReference type="Gene3D" id="3.10.180.10">
    <property type="entry name" value="2,3-Dihydroxybiphenyl 1,2-Dioxygenase, domain 1"/>
    <property type="match status" value="1"/>
</dbReference>
<dbReference type="InterPro" id="IPR037523">
    <property type="entry name" value="VOC_core"/>
</dbReference>
<reference evidence="2 3" key="1">
    <citation type="submission" date="2021-03" db="EMBL/GenBank/DDBJ databases">
        <title>Gelidibacter sp. nov., isolated from costal sediment.</title>
        <authorList>
            <person name="Lun K.-Y."/>
        </authorList>
    </citation>
    <scope>NUCLEOTIDE SEQUENCE [LARGE SCALE GENOMIC DNA]</scope>
    <source>
        <strain evidence="2 3">DF109</strain>
    </source>
</reference>
<evidence type="ECO:0000259" key="1">
    <source>
        <dbReference type="PROSITE" id="PS51819"/>
    </source>
</evidence>
<dbReference type="Proteomes" id="UP000681315">
    <property type="component" value="Unassembled WGS sequence"/>
</dbReference>